<keyword evidence="3" id="KW-0804">Transcription</keyword>
<dbReference type="SMART" id="SM00345">
    <property type="entry name" value="HTH_GNTR"/>
    <property type="match status" value="1"/>
</dbReference>
<dbReference type="Pfam" id="PF07702">
    <property type="entry name" value="UTRA"/>
    <property type="match status" value="1"/>
</dbReference>
<organism evidence="5 6">
    <name type="scientific">Carboxydichorda subterranea</name>
    <dbReference type="NCBI Taxonomy" id="3109565"/>
    <lineage>
        <taxon>Bacteria</taxon>
        <taxon>Bacillati</taxon>
        <taxon>Bacillota</taxon>
        <taxon>Limnochordia</taxon>
        <taxon>Limnochordales</taxon>
        <taxon>Geochordaceae</taxon>
        <taxon>Carboxydichorda</taxon>
    </lineage>
</organism>
<reference evidence="5 6" key="1">
    <citation type="journal article" date="2024" name="Front. Microbiol.">
        <title>Novel thermophilic genera Geochorda gen. nov. and Carboxydochorda gen. nov. from the deep terrestrial subsurface reveal the ecophysiological diversity in the class Limnochordia.</title>
        <authorList>
            <person name="Karnachuk O.V."/>
            <person name="Lukina A.P."/>
            <person name="Avakyan M.R."/>
            <person name="Kadnikov V.V."/>
            <person name="Begmatov S."/>
            <person name="Beletsky A.V."/>
            <person name="Vlasova K.G."/>
            <person name="Novikov A.A."/>
            <person name="Shcherbakova V.A."/>
            <person name="Mardanov A.V."/>
            <person name="Ravin N.V."/>
        </authorList>
    </citation>
    <scope>NUCLEOTIDE SEQUENCE [LARGE SCALE GENOMIC DNA]</scope>
    <source>
        <strain evidence="5 6">L945</strain>
    </source>
</reference>
<dbReference type="PANTHER" id="PTHR44846">
    <property type="entry name" value="MANNOSYL-D-GLYCERATE TRANSPORT/METABOLISM SYSTEM REPRESSOR MNGR-RELATED"/>
    <property type="match status" value="1"/>
</dbReference>
<dbReference type="InterPro" id="IPR036388">
    <property type="entry name" value="WH-like_DNA-bd_sf"/>
</dbReference>
<protein>
    <submittedName>
        <fullName evidence="5">GntR family transcriptional regulator</fullName>
    </submittedName>
</protein>
<evidence type="ECO:0000313" key="6">
    <source>
        <dbReference type="Proteomes" id="UP001332192"/>
    </source>
</evidence>
<keyword evidence="6" id="KW-1185">Reference proteome</keyword>
<keyword evidence="2" id="KW-0238">DNA-binding</keyword>
<dbReference type="Pfam" id="PF00392">
    <property type="entry name" value="GntR"/>
    <property type="match status" value="1"/>
</dbReference>
<dbReference type="RefSeq" id="WP_324716453.1">
    <property type="nucleotide sequence ID" value="NZ_CP141615.1"/>
</dbReference>
<evidence type="ECO:0000313" key="5">
    <source>
        <dbReference type="EMBL" id="WRP17181.1"/>
    </source>
</evidence>
<proteinExistence type="predicted"/>
<accession>A0ABZ1BWZ0</accession>
<dbReference type="Gene3D" id="3.40.1410.10">
    <property type="entry name" value="Chorismate lyase-like"/>
    <property type="match status" value="1"/>
</dbReference>
<dbReference type="InterPro" id="IPR011663">
    <property type="entry name" value="UTRA"/>
</dbReference>
<dbReference type="InterPro" id="IPR028978">
    <property type="entry name" value="Chorismate_lyase_/UTRA_dom_sf"/>
</dbReference>
<dbReference type="InterPro" id="IPR000524">
    <property type="entry name" value="Tscrpt_reg_HTH_GntR"/>
</dbReference>
<dbReference type="InterPro" id="IPR050679">
    <property type="entry name" value="Bact_HTH_transcr_reg"/>
</dbReference>
<gene>
    <name evidence="5" type="ORF">U7230_14025</name>
</gene>
<evidence type="ECO:0000256" key="1">
    <source>
        <dbReference type="ARBA" id="ARBA00023015"/>
    </source>
</evidence>
<dbReference type="SUPFAM" id="SSF64288">
    <property type="entry name" value="Chorismate lyase-like"/>
    <property type="match status" value="1"/>
</dbReference>
<dbReference type="EMBL" id="CP141615">
    <property type="protein sequence ID" value="WRP17181.1"/>
    <property type="molecule type" value="Genomic_DNA"/>
</dbReference>
<dbReference type="InterPro" id="IPR036390">
    <property type="entry name" value="WH_DNA-bd_sf"/>
</dbReference>
<dbReference type="CDD" id="cd07377">
    <property type="entry name" value="WHTH_GntR"/>
    <property type="match status" value="1"/>
</dbReference>
<evidence type="ECO:0000256" key="3">
    <source>
        <dbReference type="ARBA" id="ARBA00023163"/>
    </source>
</evidence>
<sequence>MRRTAVPARYQSVARTLRQRLLDGEYPPRSRLPNQRQLARQFGTTLMTIRQALALLRDEGLVEARHGRGTFVADLGSMQDPIYLASFAEVMAQRGIDVETVIVSRAVEAASPAVADALRLPLDRGRVVALGRVRRVAGVPIVYQRSFLPGSLEALMARYDAAVPLYAFLRDHAGIVAVRSVEMLRPCTLGHEEAAMLQAPLATPAFHSVRVSFDGDGRPFLYDEAVLRGDRVELRIAQEGIHASTSYHILPPGTGKAPAVCAMTAQPTGGEGPR</sequence>
<keyword evidence="1" id="KW-0805">Transcription regulation</keyword>
<dbReference type="SMART" id="SM00866">
    <property type="entry name" value="UTRA"/>
    <property type="match status" value="1"/>
</dbReference>
<evidence type="ECO:0000259" key="4">
    <source>
        <dbReference type="PROSITE" id="PS50949"/>
    </source>
</evidence>
<dbReference type="Proteomes" id="UP001332192">
    <property type="component" value="Chromosome"/>
</dbReference>
<dbReference type="PRINTS" id="PR00035">
    <property type="entry name" value="HTHGNTR"/>
</dbReference>
<name>A0ABZ1BWZ0_9FIRM</name>
<dbReference type="SUPFAM" id="SSF46785">
    <property type="entry name" value="Winged helix' DNA-binding domain"/>
    <property type="match status" value="1"/>
</dbReference>
<evidence type="ECO:0000256" key="2">
    <source>
        <dbReference type="ARBA" id="ARBA00023125"/>
    </source>
</evidence>
<dbReference type="PROSITE" id="PS50949">
    <property type="entry name" value="HTH_GNTR"/>
    <property type="match status" value="1"/>
</dbReference>
<feature type="domain" description="HTH gntR-type" evidence="4">
    <location>
        <begin position="7"/>
        <end position="75"/>
    </location>
</feature>
<dbReference type="Gene3D" id="1.10.10.10">
    <property type="entry name" value="Winged helix-like DNA-binding domain superfamily/Winged helix DNA-binding domain"/>
    <property type="match status" value="1"/>
</dbReference>